<keyword evidence="3" id="KW-1185">Reference proteome</keyword>
<dbReference type="InterPro" id="IPR004843">
    <property type="entry name" value="Calcineurin-like_PHP"/>
</dbReference>
<sequence length="253" mass="28662">MKIFPIADLHIESSWKPLATYRGNPDVVVAAGDMHVKTKGPEELRRIFGNAEIIYVPGNHEYYGSALKKEDELLREDCKEYGIHFLQCDSVELQGVVFLGCTLWTDFELFGPEKEPECRFLVGKWLRDYHVIKLDPGTRRMLSTLATQSLHQKHKSWLQEQFQIHKGKKLVVVTHHGPSSKCIHPSYTKDLVSAGFASDLDSLVEQSGAKYWICGHSHTATRFEIGNTEVVMNSAGYAKETVPGFEPFLELLI</sequence>
<proteinExistence type="predicted"/>
<dbReference type="GO" id="GO:0016787">
    <property type="term" value="F:hydrolase activity"/>
    <property type="evidence" value="ECO:0007669"/>
    <property type="project" value="InterPro"/>
</dbReference>
<dbReference type="OrthoDB" id="356681at2"/>
<protein>
    <submittedName>
        <fullName evidence="2">Calcineurin-like phosphoesterase superfamily domain-containing protein</fullName>
    </submittedName>
</protein>
<reference evidence="2 3" key="1">
    <citation type="submission" date="2016-11" db="EMBL/GenBank/DDBJ databases">
        <authorList>
            <person name="Jaros S."/>
            <person name="Januszkiewicz K."/>
            <person name="Wedrychowicz H."/>
        </authorList>
    </citation>
    <scope>NUCLEOTIDE SEQUENCE [LARGE SCALE GENOMIC DNA]</scope>
    <source>
        <strain evidence="2 3">DSM 5091</strain>
    </source>
</reference>
<evidence type="ECO:0000259" key="1">
    <source>
        <dbReference type="Pfam" id="PF00149"/>
    </source>
</evidence>
<dbReference type="STRING" id="1122189.SAMN02745165_01748"/>
<dbReference type="PANTHER" id="PTHR37844">
    <property type="entry name" value="SER/THR PROTEIN PHOSPHATASE SUPERFAMILY (AFU_ORTHOLOGUE AFUA_1G14840)"/>
    <property type="match status" value="1"/>
</dbReference>
<dbReference type="EMBL" id="FQZT01000005">
    <property type="protein sequence ID" value="SHJ18941.1"/>
    <property type="molecule type" value="Genomic_DNA"/>
</dbReference>
<dbReference type="RefSeq" id="WP_072907927.1">
    <property type="nucleotide sequence ID" value="NZ_FQZT01000005.1"/>
</dbReference>
<dbReference type="PANTHER" id="PTHR37844:SF2">
    <property type="entry name" value="SER_THR PROTEIN PHOSPHATASE SUPERFAMILY (AFU_ORTHOLOGUE AFUA_1G14840)"/>
    <property type="match status" value="1"/>
</dbReference>
<dbReference type="Gene3D" id="3.60.21.10">
    <property type="match status" value="1"/>
</dbReference>
<organism evidence="2 3">
    <name type="scientific">Malonomonas rubra DSM 5091</name>
    <dbReference type="NCBI Taxonomy" id="1122189"/>
    <lineage>
        <taxon>Bacteria</taxon>
        <taxon>Pseudomonadati</taxon>
        <taxon>Thermodesulfobacteriota</taxon>
        <taxon>Desulfuromonadia</taxon>
        <taxon>Desulfuromonadales</taxon>
        <taxon>Geopsychrobacteraceae</taxon>
        <taxon>Malonomonas</taxon>
    </lineage>
</organism>
<dbReference type="Pfam" id="PF00149">
    <property type="entry name" value="Metallophos"/>
    <property type="match status" value="1"/>
</dbReference>
<evidence type="ECO:0000313" key="3">
    <source>
        <dbReference type="Proteomes" id="UP000184171"/>
    </source>
</evidence>
<name>A0A1M6H9Q2_MALRU</name>
<dbReference type="AlphaFoldDB" id="A0A1M6H9Q2"/>
<accession>A0A1M6H9Q2</accession>
<dbReference type="Proteomes" id="UP000184171">
    <property type="component" value="Unassembled WGS sequence"/>
</dbReference>
<dbReference type="SUPFAM" id="SSF56300">
    <property type="entry name" value="Metallo-dependent phosphatases"/>
    <property type="match status" value="1"/>
</dbReference>
<gene>
    <name evidence="2" type="ORF">SAMN02745165_01748</name>
</gene>
<dbReference type="InterPro" id="IPR029052">
    <property type="entry name" value="Metallo-depent_PP-like"/>
</dbReference>
<evidence type="ECO:0000313" key="2">
    <source>
        <dbReference type="EMBL" id="SHJ18941.1"/>
    </source>
</evidence>
<feature type="domain" description="Calcineurin-like phosphoesterase" evidence="1">
    <location>
        <begin position="1"/>
        <end position="219"/>
    </location>
</feature>